<dbReference type="OrthoDB" id="1470350at2759"/>
<evidence type="ECO:0000256" key="7">
    <source>
        <dbReference type="PIRSR" id="PIRSR602401-1"/>
    </source>
</evidence>
<keyword evidence="3 7" id="KW-0479">Metal-binding</keyword>
<keyword evidence="5 7" id="KW-0408">Iron</keyword>
<evidence type="ECO:0000313" key="10">
    <source>
        <dbReference type="EMBL" id="PWY85868.1"/>
    </source>
</evidence>
<dbReference type="GO" id="GO:0016705">
    <property type="term" value="F:oxidoreductase activity, acting on paired donors, with incorporation or reduction of molecular oxygen"/>
    <property type="evidence" value="ECO:0007669"/>
    <property type="project" value="InterPro"/>
</dbReference>
<evidence type="ECO:0000256" key="3">
    <source>
        <dbReference type="ARBA" id="ARBA00022723"/>
    </source>
</evidence>
<dbReference type="PRINTS" id="PR00463">
    <property type="entry name" value="EP450I"/>
</dbReference>
<dbReference type="GO" id="GO:0004497">
    <property type="term" value="F:monooxygenase activity"/>
    <property type="evidence" value="ECO:0007669"/>
    <property type="project" value="UniProtKB-KW"/>
</dbReference>
<dbReference type="GO" id="GO:0020037">
    <property type="term" value="F:heme binding"/>
    <property type="evidence" value="ECO:0007669"/>
    <property type="project" value="InterPro"/>
</dbReference>
<keyword evidence="7 8" id="KW-0349">Heme</keyword>
<accession>A0A317WLH4</accession>
<dbReference type="CDD" id="cd11059">
    <property type="entry name" value="CYP_fungal"/>
    <property type="match status" value="1"/>
</dbReference>
<dbReference type="STRING" id="1450535.A0A317WLH4"/>
<gene>
    <name evidence="10" type="ORF">BO94DRAFT_566585</name>
</gene>
<dbReference type="Gene3D" id="2.40.160.20">
    <property type="match status" value="1"/>
</dbReference>
<dbReference type="PANTHER" id="PTHR24305">
    <property type="entry name" value="CYTOCHROME P450"/>
    <property type="match status" value="1"/>
</dbReference>
<evidence type="ECO:0000313" key="11">
    <source>
        <dbReference type="Proteomes" id="UP000246702"/>
    </source>
</evidence>
<name>A0A317WLH4_9EURO</name>
<protein>
    <submittedName>
        <fullName evidence="10">Cytochrome P450</fullName>
    </submittedName>
</protein>
<dbReference type="GO" id="GO:0005506">
    <property type="term" value="F:iron ion binding"/>
    <property type="evidence" value="ECO:0007669"/>
    <property type="project" value="InterPro"/>
</dbReference>
<dbReference type="EMBL" id="MSFK01000016">
    <property type="protein sequence ID" value="PWY85868.1"/>
    <property type="molecule type" value="Genomic_DNA"/>
</dbReference>
<keyword evidence="9" id="KW-0732">Signal</keyword>
<sequence>MITLWCIGIFSFCILLYQRLSSPLLKLPGPWCTNFTSLAIKYHEFSASRRIFIHRLHKEYGPVVRIAPNEVSFASLDAIREIYASGGSGYDKTEFYDLFRQFGIKTMFSTLDKQGHSERKRQLADRYAMSNIMREHHVSAIRDNAKAFVTKCVTALSVDVYVYLHCYALDCVTNFMFSPAGLKSLSNQEDFDLMQELTYHHSLQQNLLHYYLPQLAPYFPSWLLPRRALRANEYVHRVTAQTDPEEYSLIARLTRKDTSLSLSQVAAECKDHMAAGIDTTGDGLCFLMWELSQPHNFHFQERLYKELCSAPEDMSIDRLPYLDAVIKEALRCAPPIPMSFPRYVPSGGRRIDGKLIPEGTIVSCQPYTVHRLDENVFPNPDRFNPDRWMEEEGHNERNRLFFAFSTGGRGCAGRNLAMIEMKILLQEVYSRFRTTVAPDIILHTTMRLSSISNWTTSTLQTLLLTFLTLPTTTSASTTPSPPSLTFLYTAYVQCESTLMNSPGPHGIRRTIPIVGGNFTGPRLSGKILPVGADWGLVDPQTGIFSADTRYNLRTNDGENIFIQTSGPKAPSGNLHLRLVFETGSRRYYWLNDVVAVGVLTNVGETGNMSFLRIDAWNMADDWNSTTFVDSPGSSEDTA</sequence>
<dbReference type="Gene3D" id="1.10.630.10">
    <property type="entry name" value="Cytochrome P450"/>
    <property type="match status" value="1"/>
</dbReference>
<dbReference type="Pfam" id="PF00067">
    <property type="entry name" value="p450"/>
    <property type="match status" value="1"/>
</dbReference>
<comment type="similarity">
    <text evidence="2 8">Belongs to the cytochrome P450 family.</text>
</comment>
<dbReference type="InterPro" id="IPR002401">
    <property type="entry name" value="Cyt_P450_E_grp-I"/>
</dbReference>
<feature type="signal peptide" evidence="9">
    <location>
        <begin position="1"/>
        <end position="21"/>
    </location>
</feature>
<dbReference type="InterPro" id="IPR017972">
    <property type="entry name" value="Cyt_P450_CS"/>
</dbReference>
<dbReference type="InterPro" id="IPR036396">
    <property type="entry name" value="Cyt_P450_sf"/>
</dbReference>
<organism evidence="10 11">
    <name type="scientific">Aspergillus sclerotioniger CBS 115572</name>
    <dbReference type="NCBI Taxonomy" id="1450535"/>
    <lineage>
        <taxon>Eukaryota</taxon>
        <taxon>Fungi</taxon>
        <taxon>Dikarya</taxon>
        <taxon>Ascomycota</taxon>
        <taxon>Pezizomycotina</taxon>
        <taxon>Eurotiomycetes</taxon>
        <taxon>Eurotiomycetidae</taxon>
        <taxon>Eurotiales</taxon>
        <taxon>Aspergillaceae</taxon>
        <taxon>Aspergillus</taxon>
        <taxon>Aspergillus subgen. Circumdati</taxon>
    </lineage>
</organism>
<dbReference type="RefSeq" id="XP_025466885.1">
    <property type="nucleotide sequence ID" value="XM_025614569.1"/>
</dbReference>
<dbReference type="AlphaFoldDB" id="A0A317WLH4"/>
<dbReference type="InterPro" id="IPR050121">
    <property type="entry name" value="Cytochrome_P450_monoxygenase"/>
</dbReference>
<dbReference type="PANTHER" id="PTHR24305:SF164">
    <property type="entry name" value="P450, PUTATIVE (EUROFUNG)-RELATED"/>
    <property type="match status" value="1"/>
</dbReference>
<evidence type="ECO:0000256" key="4">
    <source>
        <dbReference type="ARBA" id="ARBA00023002"/>
    </source>
</evidence>
<keyword evidence="6 8" id="KW-0503">Monooxygenase</keyword>
<feature type="binding site" description="axial binding residue" evidence="7">
    <location>
        <position position="411"/>
    </location>
    <ligand>
        <name>heme</name>
        <dbReference type="ChEBI" id="CHEBI:30413"/>
    </ligand>
    <ligandPart>
        <name>Fe</name>
        <dbReference type="ChEBI" id="CHEBI:18248"/>
    </ligandPart>
</feature>
<keyword evidence="4 8" id="KW-0560">Oxidoreductase</keyword>
<evidence type="ECO:0000256" key="9">
    <source>
        <dbReference type="SAM" id="SignalP"/>
    </source>
</evidence>
<comment type="caution">
    <text evidence="10">The sequence shown here is derived from an EMBL/GenBank/DDBJ whole genome shotgun (WGS) entry which is preliminary data.</text>
</comment>
<evidence type="ECO:0000256" key="6">
    <source>
        <dbReference type="ARBA" id="ARBA00023033"/>
    </source>
</evidence>
<dbReference type="SUPFAM" id="SSF48264">
    <property type="entry name" value="Cytochrome P450"/>
    <property type="match status" value="1"/>
</dbReference>
<dbReference type="InterPro" id="IPR001128">
    <property type="entry name" value="Cyt_P450"/>
</dbReference>
<evidence type="ECO:0000256" key="8">
    <source>
        <dbReference type="RuleBase" id="RU000461"/>
    </source>
</evidence>
<proteinExistence type="inferred from homology"/>
<evidence type="ECO:0000256" key="5">
    <source>
        <dbReference type="ARBA" id="ARBA00023004"/>
    </source>
</evidence>
<dbReference type="PROSITE" id="PS00086">
    <property type="entry name" value="CYTOCHROME_P450"/>
    <property type="match status" value="1"/>
</dbReference>
<dbReference type="Proteomes" id="UP000246702">
    <property type="component" value="Unassembled WGS sequence"/>
</dbReference>
<evidence type="ECO:0000256" key="1">
    <source>
        <dbReference type="ARBA" id="ARBA00001971"/>
    </source>
</evidence>
<reference evidence="10 11" key="1">
    <citation type="submission" date="2016-12" db="EMBL/GenBank/DDBJ databases">
        <title>The genomes of Aspergillus section Nigri reveals drivers in fungal speciation.</title>
        <authorList>
            <consortium name="DOE Joint Genome Institute"/>
            <person name="Vesth T.C."/>
            <person name="Nybo J."/>
            <person name="Theobald S."/>
            <person name="Brandl J."/>
            <person name="Frisvad J.C."/>
            <person name="Nielsen K.F."/>
            <person name="Lyhne E.K."/>
            <person name="Kogle M.E."/>
            <person name="Kuo A."/>
            <person name="Riley R."/>
            <person name="Clum A."/>
            <person name="Nolan M."/>
            <person name="Lipzen A."/>
            <person name="Salamov A."/>
            <person name="Henrissat B."/>
            <person name="Wiebenga A."/>
            <person name="De Vries R.P."/>
            <person name="Grigoriev I.V."/>
            <person name="Mortensen U.H."/>
            <person name="Andersen M.R."/>
            <person name="Baker S.E."/>
        </authorList>
    </citation>
    <scope>NUCLEOTIDE SEQUENCE [LARGE SCALE GENOMIC DNA]</scope>
    <source>
        <strain evidence="10 11">CBS 115572</strain>
    </source>
</reference>
<dbReference type="PRINTS" id="PR00385">
    <property type="entry name" value="P450"/>
</dbReference>
<evidence type="ECO:0000256" key="2">
    <source>
        <dbReference type="ARBA" id="ARBA00010617"/>
    </source>
</evidence>
<dbReference type="Pfam" id="PF11578">
    <property type="entry name" value="DUF3237"/>
    <property type="match status" value="1"/>
</dbReference>
<dbReference type="GeneID" id="37116712"/>
<feature type="chain" id="PRO_5016298290" evidence="9">
    <location>
        <begin position="22"/>
        <end position="638"/>
    </location>
</feature>
<keyword evidence="11" id="KW-1185">Reference proteome</keyword>
<comment type="cofactor">
    <cofactor evidence="1 7">
        <name>heme</name>
        <dbReference type="ChEBI" id="CHEBI:30413"/>
    </cofactor>
</comment>